<reference evidence="2 3" key="1">
    <citation type="submission" date="2022-03" db="EMBL/GenBank/DDBJ databases">
        <title>Taxonomic description of new species and reclassification of some bacterial strains.</title>
        <authorList>
            <person name="Ndongo S."/>
        </authorList>
    </citation>
    <scope>NUCLEOTIDE SEQUENCE [LARGE SCALE GENOMIC DNA]</scope>
    <source>
        <strain evidence="2 3">Marseille-P6666</strain>
    </source>
</reference>
<evidence type="ECO:0000313" key="2">
    <source>
        <dbReference type="EMBL" id="MCL6656650.1"/>
    </source>
</evidence>
<name>A0ABT0R695_9BACT</name>
<protein>
    <submittedName>
        <fullName evidence="2">Uncharacterized protein</fullName>
    </submittedName>
</protein>
<dbReference type="RefSeq" id="WP_146021095.1">
    <property type="nucleotide sequence ID" value="NZ_CP072027.1"/>
</dbReference>
<proteinExistence type="predicted"/>
<feature type="transmembrane region" description="Helical" evidence="1">
    <location>
        <begin position="160"/>
        <end position="178"/>
    </location>
</feature>
<dbReference type="Proteomes" id="UP001202031">
    <property type="component" value="Unassembled WGS sequence"/>
</dbReference>
<sequence>MQAGEDDTAYDNERHNHGLPAICLGSNIEQGPPVIVFDGWLFFHQGAFLKLSHALPAASRAIPGCRWEYVSCRLKESGTFTANTLYGRTFFPEYPFMTFKPAEGKENQAPNRCRKEETVWRADKRTRQGKERAPWGIASVSPNLVALPFAMCWNRLMNKWFLFSLYMLFGAVLSPLLAGEAESSPPDSGREQVDSSVWINDESPHLAPVYFTGVMHKRSRWEIDIISLNSHELPEPMTVALEKKPAGFTSSAGGTPCCGIIPLLIPSGAEEEPRRWRDAGASPSLVKENTPQALSLLQESVLQSYQHQIIKSIKMSIGILERMTDENQALALEKSWAYEIIDYTFWILLEGSVPFDARMAYVQRNPDVLKQSQKESDTYCERVRILRNKPWSGKLRLLQDKKENLPAGTPSCLNP</sequence>
<dbReference type="GeneID" id="84023179"/>
<keyword evidence="1" id="KW-1133">Transmembrane helix</keyword>
<comment type="caution">
    <text evidence="2">The sequence shown here is derived from an EMBL/GenBank/DDBJ whole genome shotgun (WGS) entry which is preliminary data.</text>
</comment>
<dbReference type="EMBL" id="JAMGSI010000001">
    <property type="protein sequence ID" value="MCL6656650.1"/>
    <property type="molecule type" value="Genomic_DNA"/>
</dbReference>
<keyword evidence="3" id="KW-1185">Reference proteome</keyword>
<keyword evidence="1" id="KW-0472">Membrane</keyword>
<accession>A0ABT0R695</accession>
<keyword evidence="1" id="KW-0812">Transmembrane</keyword>
<organism evidence="2 3">
    <name type="scientific">Akkermansia massiliensis</name>
    <dbReference type="NCBI Taxonomy" id="2927224"/>
    <lineage>
        <taxon>Bacteria</taxon>
        <taxon>Pseudomonadati</taxon>
        <taxon>Verrucomicrobiota</taxon>
        <taxon>Verrucomicrobiia</taxon>
        <taxon>Verrucomicrobiales</taxon>
        <taxon>Akkermansiaceae</taxon>
        <taxon>Akkermansia</taxon>
    </lineage>
</organism>
<evidence type="ECO:0000313" key="3">
    <source>
        <dbReference type="Proteomes" id="UP001202031"/>
    </source>
</evidence>
<evidence type="ECO:0000256" key="1">
    <source>
        <dbReference type="SAM" id="Phobius"/>
    </source>
</evidence>
<gene>
    <name evidence="2" type="ORF">M8N44_04870</name>
</gene>